<organism evidence="1 2">
    <name type="scientific">Aphis craccivora</name>
    <name type="common">Cowpea aphid</name>
    <dbReference type="NCBI Taxonomy" id="307492"/>
    <lineage>
        <taxon>Eukaryota</taxon>
        <taxon>Metazoa</taxon>
        <taxon>Ecdysozoa</taxon>
        <taxon>Arthropoda</taxon>
        <taxon>Hexapoda</taxon>
        <taxon>Insecta</taxon>
        <taxon>Pterygota</taxon>
        <taxon>Neoptera</taxon>
        <taxon>Paraneoptera</taxon>
        <taxon>Hemiptera</taxon>
        <taxon>Sternorrhyncha</taxon>
        <taxon>Aphidomorpha</taxon>
        <taxon>Aphidoidea</taxon>
        <taxon>Aphididae</taxon>
        <taxon>Aphidini</taxon>
        <taxon>Aphis</taxon>
        <taxon>Aphis</taxon>
    </lineage>
</organism>
<dbReference type="Proteomes" id="UP000478052">
    <property type="component" value="Unassembled WGS sequence"/>
</dbReference>
<dbReference type="SUPFAM" id="SSF53098">
    <property type="entry name" value="Ribonuclease H-like"/>
    <property type="match status" value="1"/>
</dbReference>
<dbReference type="PANTHER" id="PTHR47501:SF5">
    <property type="entry name" value="HAT C-TERMINAL DIMERISATION DOMAIN-CONTAINING PROTEIN"/>
    <property type="match status" value="1"/>
</dbReference>
<dbReference type="EMBL" id="VUJU01004993">
    <property type="protein sequence ID" value="KAF0752611.1"/>
    <property type="molecule type" value="Genomic_DNA"/>
</dbReference>
<evidence type="ECO:0000313" key="1">
    <source>
        <dbReference type="EMBL" id="KAF0752611.1"/>
    </source>
</evidence>
<evidence type="ECO:0000313" key="2">
    <source>
        <dbReference type="Proteomes" id="UP000478052"/>
    </source>
</evidence>
<accession>A0A6G0YBD0</accession>
<dbReference type="OrthoDB" id="6621440at2759"/>
<dbReference type="PANTHER" id="PTHR47501">
    <property type="entry name" value="TRANSPOSASE-RELATED"/>
    <property type="match status" value="1"/>
</dbReference>
<dbReference type="AlphaFoldDB" id="A0A6G0YBD0"/>
<sequence>MRPIVTCEKPSFHRLIQGLTGITDSTLFPNHKNISKLLQLKYENYVSMLTSLIEKQNHICCTADIWSANNKSFMGTTCHFIDEFSHKRSSYVLSCRRIKGSHNYLNIYDVITDICDTYKIRTSKITHIITDNASNFGKAFCTFSKSSTIEYDPHYVGNLDELESDEDTSVDSDNKNNLPSPIDIEYTDVGQLLYESNGSDSTNFSLPNHLTCVAHSLNLIATIDVAKITNKNYVNISKQAFSKLSSFWNLLSKSIGASDKVFDICKVKFPVPIMTRWNSMFDAIQKVLLFKEKLTFVFVELKLAKLKNSEWVFWKSTVK</sequence>
<dbReference type="InterPro" id="IPR012337">
    <property type="entry name" value="RNaseH-like_sf"/>
</dbReference>
<gene>
    <name evidence="1" type="ORF">FWK35_00018631</name>
</gene>
<reference evidence="1 2" key="1">
    <citation type="submission" date="2019-08" db="EMBL/GenBank/DDBJ databases">
        <title>Whole genome of Aphis craccivora.</title>
        <authorList>
            <person name="Voronova N.V."/>
            <person name="Shulinski R.S."/>
            <person name="Bandarenka Y.V."/>
            <person name="Zhorov D.G."/>
            <person name="Warner D."/>
        </authorList>
    </citation>
    <scope>NUCLEOTIDE SEQUENCE [LARGE SCALE GENOMIC DNA]</scope>
    <source>
        <strain evidence="1">180601</strain>
        <tissue evidence="1">Whole Body</tissue>
    </source>
</reference>
<keyword evidence="2" id="KW-1185">Reference proteome</keyword>
<proteinExistence type="predicted"/>
<protein>
    <submittedName>
        <fullName evidence="1">Dimer Tnp hAT domain-containing protein</fullName>
    </submittedName>
</protein>
<name>A0A6G0YBD0_APHCR</name>
<comment type="caution">
    <text evidence="1">The sequence shown here is derived from an EMBL/GenBank/DDBJ whole genome shotgun (WGS) entry which is preliminary data.</text>
</comment>